<gene>
    <name evidence="1" type="ORF">ARMOST_03128</name>
</gene>
<dbReference type="EMBL" id="FUEG01000002">
    <property type="protein sequence ID" value="SJK99817.1"/>
    <property type="molecule type" value="Genomic_DNA"/>
</dbReference>
<sequence length="566" mass="65264">MPLTVQSVESSVDFLGESREDVVYTVADQALWERFQSKWLVPKEGYGFVLSWTENILELLSECNSQPKIQERTLLDLPNEILHLIFRRTRYIDAARRLSATCHRLHGVSLPYIYLVSFFPLGDADILIAYRSRSLRLSSDSYSYSYLPEDVTDETRCAHKMEKFLNSVVRCLSQSHFLLTCPDITQRIEVVHITNGWFIYMDYDFPNTFAPTSLMSAIVQGICAVLRASTSLSTIRMFSYDINETFIQTFLVLPHLHTLQLSRCFLSHNVFGENKVLLNVQNLSLKIFKETSSLWNILTLCPNVHNLILFDLTETTLAVSSDVIHFGNFCNLRRFSLGSIEDVFDGPAVGLVVDWLNRTTEHHLTHFKLSVREPASDTAFFLLLDALQPHPLEEFIFDGLLEGRPVIFDRISQSFPRLHSLRLFRRSSNRQCKTSHCEWLSPPWEYARRLVSFNNLQYFGWNYLIIRDGYSPLSLQVLEGGLDVLRRDDCLDSEDDTYFAASVFAAYCPSLRTVAMFGRETSASAFFVWDIERVGGKVVISSVKASEVPWRRVWNPWDGDEPDEWW</sequence>
<name>A0A284QTP2_ARMOS</name>
<organism evidence="1 2">
    <name type="scientific">Armillaria ostoyae</name>
    <name type="common">Armillaria root rot fungus</name>
    <dbReference type="NCBI Taxonomy" id="47428"/>
    <lineage>
        <taxon>Eukaryota</taxon>
        <taxon>Fungi</taxon>
        <taxon>Dikarya</taxon>
        <taxon>Basidiomycota</taxon>
        <taxon>Agaricomycotina</taxon>
        <taxon>Agaricomycetes</taxon>
        <taxon>Agaricomycetidae</taxon>
        <taxon>Agaricales</taxon>
        <taxon>Marasmiineae</taxon>
        <taxon>Physalacriaceae</taxon>
        <taxon>Armillaria</taxon>
    </lineage>
</organism>
<keyword evidence="2" id="KW-1185">Reference proteome</keyword>
<reference evidence="2" key="1">
    <citation type="journal article" date="2017" name="Nat. Ecol. Evol.">
        <title>Genome expansion and lineage-specific genetic innovations in the forest pathogenic fungi Armillaria.</title>
        <authorList>
            <person name="Sipos G."/>
            <person name="Prasanna A.N."/>
            <person name="Walter M.C."/>
            <person name="O'Connor E."/>
            <person name="Balint B."/>
            <person name="Krizsan K."/>
            <person name="Kiss B."/>
            <person name="Hess J."/>
            <person name="Varga T."/>
            <person name="Slot J."/>
            <person name="Riley R."/>
            <person name="Boka B."/>
            <person name="Rigling D."/>
            <person name="Barry K."/>
            <person name="Lee J."/>
            <person name="Mihaltcheva S."/>
            <person name="LaButti K."/>
            <person name="Lipzen A."/>
            <person name="Waldron R."/>
            <person name="Moloney N.M."/>
            <person name="Sperisen C."/>
            <person name="Kredics L."/>
            <person name="Vagvoelgyi C."/>
            <person name="Patrignani A."/>
            <person name="Fitzpatrick D."/>
            <person name="Nagy I."/>
            <person name="Doyle S."/>
            <person name="Anderson J.B."/>
            <person name="Grigoriev I.V."/>
            <person name="Gueldener U."/>
            <person name="Muensterkoetter M."/>
            <person name="Nagy L.G."/>
        </authorList>
    </citation>
    <scope>NUCLEOTIDE SEQUENCE [LARGE SCALE GENOMIC DNA]</scope>
    <source>
        <strain evidence="2">C18/9</strain>
    </source>
</reference>
<proteinExistence type="predicted"/>
<dbReference type="InterPro" id="IPR036047">
    <property type="entry name" value="F-box-like_dom_sf"/>
</dbReference>
<evidence type="ECO:0000313" key="2">
    <source>
        <dbReference type="Proteomes" id="UP000219338"/>
    </source>
</evidence>
<evidence type="ECO:0000313" key="1">
    <source>
        <dbReference type="EMBL" id="SJK99817.1"/>
    </source>
</evidence>
<dbReference type="OrthoDB" id="3258311at2759"/>
<protein>
    <recommendedName>
        <fullName evidence="3">F-box domain-containing protein</fullName>
    </recommendedName>
</protein>
<dbReference type="AlphaFoldDB" id="A0A284QTP2"/>
<dbReference type="STRING" id="47428.A0A284QTP2"/>
<evidence type="ECO:0008006" key="3">
    <source>
        <dbReference type="Google" id="ProtNLM"/>
    </source>
</evidence>
<dbReference type="SUPFAM" id="SSF81383">
    <property type="entry name" value="F-box domain"/>
    <property type="match status" value="1"/>
</dbReference>
<dbReference type="OMA" id="WTENILE"/>
<dbReference type="Proteomes" id="UP000219338">
    <property type="component" value="Unassembled WGS sequence"/>
</dbReference>
<dbReference type="SUPFAM" id="SSF52047">
    <property type="entry name" value="RNI-like"/>
    <property type="match status" value="1"/>
</dbReference>
<accession>A0A284QTP2</accession>